<dbReference type="EMBL" id="WCSB01000034">
    <property type="protein sequence ID" value="KAB4447928.1"/>
    <property type="molecule type" value="Genomic_DNA"/>
</dbReference>
<name>A0A7J5JBL8_BACT4</name>
<dbReference type="Gene3D" id="3.40.50.2000">
    <property type="entry name" value="Glycogen Phosphorylase B"/>
    <property type="match status" value="2"/>
</dbReference>
<dbReference type="InterPro" id="IPR050194">
    <property type="entry name" value="Glycosyltransferase_grp1"/>
</dbReference>
<dbReference type="Pfam" id="PF13692">
    <property type="entry name" value="Glyco_trans_1_4"/>
    <property type="match status" value="1"/>
</dbReference>
<dbReference type="Proteomes" id="UP000460317">
    <property type="component" value="Unassembled WGS sequence"/>
</dbReference>
<sequence length="423" mass="48585">MRIFEALFSISLFWPTELPITKTFNTMNILFVNCCTSATEFNKEFASLKIKPEASIQNYFQLLNKGLANAGCELFTLCERQISTVEKGLYRIGKCDEDSYGRYYYVPKLLIPGLSQIFSLLVNFVLAIKYIIRFRPDVVICDVMRFYISTPTKLATKIMRVKCIGYAADLPQMYNHQFSKKQNVLLCVLKSMYSCPAKSYDAYLLLSKYMNELINPNDKPFIVVEGLVDTSSPKSESTPLPIKHNGRTVFMYAGGLHAKYGVRLLIDSVLASKEDVELWLFGKGDQEKCVMGLASNRIKYFGYQSREFVLQKQMEADFLINPRYSHKDYTKYSFPSKIMEYMASAVPVVTTHIKGIPDEYFQHLIPIEEETIEGFEKVFEKCIAMNTDNRRNFGLEASLFVQNHKNCNEQGKKLSNWLNTIVS</sequence>
<evidence type="ECO:0000313" key="2">
    <source>
        <dbReference type="Proteomes" id="UP000460317"/>
    </source>
</evidence>
<dbReference type="PANTHER" id="PTHR45947">
    <property type="entry name" value="SULFOQUINOVOSYL TRANSFERASE SQD2"/>
    <property type="match status" value="1"/>
</dbReference>
<dbReference type="GO" id="GO:0016757">
    <property type="term" value="F:glycosyltransferase activity"/>
    <property type="evidence" value="ECO:0007669"/>
    <property type="project" value="TreeGrafter"/>
</dbReference>
<protein>
    <submittedName>
        <fullName evidence="1">Glycosyltransferase</fullName>
    </submittedName>
</protein>
<dbReference type="AlphaFoldDB" id="A0A7J5JBL8"/>
<comment type="caution">
    <text evidence="1">The sequence shown here is derived from an EMBL/GenBank/DDBJ whole genome shotgun (WGS) entry which is preliminary data.</text>
</comment>
<keyword evidence="1" id="KW-0808">Transferase</keyword>
<accession>A0A7J5JBL8</accession>
<dbReference type="SUPFAM" id="SSF53756">
    <property type="entry name" value="UDP-Glycosyltransferase/glycogen phosphorylase"/>
    <property type="match status" value="1"/>
</dbReference>
<reference evidence="1 2" key="1">
    <citation type="journal article" date="2019" name="Nat. Med.">
        <title>A library of human gut bacterial isolates paired with longitudinal multiomics data enables mechanistic microbiome research.</title>
        <authorList>
            <person name="Poyet M."/>
            <person name="Groussin M."/>
            <person name="Gibbons S.M."/>
            <person name="Avila-Pacheco J."/>
            <person name="Jiang X."/>
            <person name="Kearney S.M."/>
            <person name="Perrotta A.R."/>
            <person name="Berdy B."/>
            <person name="Zhao S."/>
            <person name="Lieberman T.D."/>
            <person name="Swanson P.K."/>
            <person name="Smith M."/>
            <person name="Roesemann S."/>
            <person name="Alexander J.E."/>
            <person name="Rich S.A."/>
            <person name="Livny J."/>
            <person name="Vlamakis H."/>
            <person name="Clish C."/>
            <person name="Bullock K."/>
            <person name="Deik A."/>
            <person name="Scott J."/>
            <person name="Pierce K.A."/>
            <person name="Xavier R.J."/>
            <person name="Alm E.J."/>
        </authorList>
    </citation>
    <scope>NUCLEOTIDE SEQUENCE [LARGE SCALE GENOMIC DNA]</scope>
    <source>
        <strain evidence="1 2">BIOML-A165</strain>
    </source>
</reference>
<evidence type="ECO:0000313" key="1">
    <source>
        <dbReference type="EMBL" id="KAB4447928.1"/>
    </source>
</evidence>
<dbReference type="PANTHER" id="PTHR45947:SF3">
    <property type="entry name" value="SULFOQUINOVOSYL TRANSFERASE SQD2"/>
    <property type="match status" value="1"/>
</dbReference>
<gene>
    <name evidence="1" type="ORF">GAN93_23060</name>
</gene>
<proteinExistence type="predicted"/>
<organism evidence="1 2">
    <name type="scientific">Bacteroides thetaiotaomicron</name>
    <dbReference type="NCBI Taxonomy" id="818"/>
    <lineage>
        <taxon>Bacteria</taxon>
        <taxon>Pseudomonadati</taxon>
        <taxon>Bacteroidota</taxon>
        <taxon>Bacteroidia</taxon>
        <taxon>Bacteroidales</taxon>
        <taxon>Bacteroidaceae</taxon>
        <taxon>Bacteroides</taxon>
    </lineage>
</organism>